<proteinExistence type="predicted"/>
<reference evidence="1 2" key="1">
    <citation type="submission" date="2021-06" db="EMBL/GenBank/DDBJ databases">
        <title>Caerostris extrusa draft genome.</title>
        <authorList>
            <person name="Kono N."/>
            <person name="Arakawa K."/>
        </authorList>
    </citation>
    <scope>NUCLEOTIDE SEQUENCE [LARGE SCALE GENOMIC DNA]</scope>
</reference>
<evidence type="ECO:0000313" key="1">
    <source>
        <dbReference type="EMBL" id="GIY39390.1"/>
    </source>
</evidence>
<gene>
    <name evidence="1" type="ORF">CEXT_594221</name>
</gene>
<protein>
    <submittedName>
        <fullName evidence="1">Uncharacterized protein</fullName>
    </submittedName>
</protein>
<dbReference type="EMBL" id="BPLR01010457">
    <property type="protein sequence ID" value="GIY39390.1"/>
    <property type="molecule type" value="Genomic_DNA"/>
</dbReference>
<keyword evidence="2" id="KW-1185">Reference proteome</keyword>
<sequence length="85" mass="9556">MVGLTRTTNHYNPSYIYEGDIFGVINVRINISLSGYTNLYIVPRPIVTAVILSDIPTGRLHTDAFSELHPSIEMTFFIQSLHICS</sequence>
<organism evidence="1 2">
    <name type="scientific">Caerostris extrusa</name>
    <name type="common">Bark spider</name>
    <name type="synonym">Caerostris bankana</name>
    <dbReference type="NCBI Taxonomy" id="172846"/>
    <lineage>
        <taxon>Eukaryota</taxon>
        <taxon>Metazoa</taxon>
        <taxon>Ecdysozoa</taxon>
        <taxon>Arthropoda</taxon>
        <taxon>Chelicerata</taxon>
        <taxon>Arachnida</taxon>
        <taxon>Araneae</taxon>
        <taxon>Araneomorphae</taxon>
        <taxon>Entelegynae</taxon>
        <taxon>Araneoidea</taxon>
        <taxon>Araneidae</taxon>
        <taxon>Caerostris</taxon>
    </lineage>
</organism>
<accession>A0AAV4SZC0</accession>
<name>A0AAV4SZC0_CAEEX</name>
<comment type="caution">
    <text evidence="1">The sequence shown here is derived from an EMBL/GenBank/DDBJ whole genome shotgun (WGS) entry which is preliminary data.</text>
</comment>
<dbReference type="Proteomes" id="UP001054945">
    <property type="component" value="Unassembled WGS sequence"/>
</dbReference>
<dbReference type="AlphaFoldDB" id="A0AAV4SZC0"/>
<evidence type="ECO:0000313" key="2">
    <source>
        <dbReference type="Proteomes" id="UP001054945"/>
    </source>
</evidence>